<comment type="caution">
    <text evidence="1">The sequence shown here is derived from an EMBL/GenBank/DDBJ whole genome shotgun (WGS) entry which is preliminary data.</text>
</comment>
<name>A0ACC2CCA6_DIPCM</name>
<protein>
    <submittedName>
        <fullName evidence="1">Uncharacterized protein</fullName>
    </submittedName>
</protein>
<evidence type="ECO:0000313" key="2">
    <source>
        <dbReference type="Proteomes" id="UP001162992"/>
    </source>
</evidence>
<evidence type="ECO:0000313" key="1">
    <source>
        <dbReference type="EMBL" id="KAJ7539643.1"/>
    </source>
</evidence>
<dbReference type="EMBL" id="CM055102">
    <property type="protein sequence ID" value="KAJ7539643.1"/>
    <property type="molecule type" value="Genomic_DNA"/>
</dbReference>
<dbReference type="Proteomes" id="UP001162992">
    <property type="component" value="Chromosome 11"/>
</dbReference>
<organism evidence="1 2">
    <name type="scientific">Diphasiastrum complanatum</name>
    <name type="common">Issler's clubmoss</name>
    <name type="synonym">Lycopodium complanatum</name>
    <dbReference type="NCBI Taxonomy" id="34168"/>
    <lineage>
        <taxon>Eukaryota</taxon>
        <taxon>Viridiplantae</taxon>
        <taxon>Streptophyta</taxon>
        <taxon>Embryophyta</taxon>
        <taxon>Tracheophyta</taxon>
        <taxon>Lycopodiopsida</taxon>
        <taxon>Lycopodiales</taxon>
        <taxon>Lycopodiaceae</taxon>
        <taxon>Lycopodioideae</taxon>
        <taxon>Diphasiastrum</taxon>
    </lineage>
</organism>
<keyword evidence="2" id="KW-1185">Reference proteome</keyword>
<proteinExistence type="predicted"/>
<sequence>MSLIPFPYEAMQPPQKKRFISKIGCNLIFFLSLCVFVLLITLMLTISFAPVFLKFNSQAEHLVKPNSAVVSPLYSLLSNHEQKSDYSSNEVDAELLERINTASSFDTKSLFIAETVVPVDKKDELVTFVAGQIQNSFATDVVSSSQASAIIKMVELSPKASGILKEEKGLEGSLRSSAVLALIREHEGNLHFIMLGLKMEPHLGWNWIPTWERNSWNNAVSRLLRSKLMKQARGYLACEDQSDSKDNLQLMNVDLISDPRLA</sequence>
<accession>A0ACC2CCA6</accession>
<reference evidence="2" key="1">
    <citation type="journal article" date="2024" name="Proc. Natl. Acad. Sci. U.S.A.">
        <title>Extraordinary preservation of gene collinearity over three hundred million years revealed in homosporous lycophytes.</title>
        <authorList>
            <person name="Li C."/>
            <person name="Wickell D."/>
            <person name="Kuo L.Y."/>
            <person name="Chen X."/>
            <person name="Nie B."/>
            <person name="Liao X."/>
            <person name="Peng D."/>
            <person name="Ji J."/>
            <person name="Jenkins J."/>
            <person name="Williams M."/>
            <person name="Shu S."/>
            <person name="Plott C."/>
            <person name="Barry K."/>
            <person name="Rajasekar S."/>
            <person name="Grimwood J."/>
            <person name="Han X."/>
            <person name="Sun S."/>
            <person name="Hou Z."/>
            <person name="He W."/>
            <person name="Dai G."/>
            <person name="Sun C."/>
            <person name="Schmutz J."/>
            <person name="Leebens-Mack J.H."/>
            <person name="Li F.W."/>
            <person name="Wang L."/>
        </authorList>
    </citation>
    <scope>NUCLEOTIDE SEQUENCE [LARGE SCALE GENOMIC DNA]</scope>
    <source>
        <strain evidence="2">cv. PW_Plant_1</strain>
    </source>
</reference>
<gene>
    <name evidence="1" type="ORF">O6H91_11G103200</name>
</gene>